<organism evidence="1 2">
    <name type="scientific">Parelaphostrongylus tenuis</name>
    <name type="common">Meningeal worm</name>
    <dbReference type="NCBI Taxonomy" id="148309"/>
    <lineage>
        <taxon>Eukaryota</taxon>
        <taxon>Metazoa</taxon>
        <taxon>Ecdysozoa</taxon>
        <taxon>Nematoda</taxon>
        <taxon>Chromadorea</taxon>
        <taxon>Rhabditida</taxon>
        <taxon>Rhabditina</taxon>
        <taxon>Rhabditomorpha</taxon>
        <taxon>Strongyloidea</taxon>
        <taxon>Metastrongylidae</taxon>
        <taxon>Parelaphostrongylus</taxon>
    </lineage>
</organism>
<evidence type="ECO:0000313" key="1">
    <source>
        <dbReference type="EMBL" id="KAJ1371625.1"/>
    </source>
</evidence>
<gene>
    <name evidence="1" type="ORF">KIN20_033611</name>
</gene>
<keyword evidence="2" id="KW-1185">Reference proteome</keyword>
<dbReference type="AlphaFoldDB" id="A0AAD5R8Y3"/>
<protein>
    <submittedName>
        <fullName evidence="1">Uncharacterized protein</fullName>
    </submittedName>
</protein>
<dbReference type="Proteomes" id="UP001196413">
    <property type="component" value="Unassembled WGS sequence"/>
</dbReference>
<accession>A0AAD5R8Y3</accession>
<comment type="caution">
    <text evidence="1">The sequence shown here is derived from an EMBL/GenBank/DDBJ whole genome shotgun (WGS) entry which is preliminary data.</text>
</comment>
<sequence>MARKRNKMAECSHVGVVEINEKQICTYWLHKLWTSGGDRLSEGGFGPIAVFRGTFHIGCCRDTFEKKAIK</sequence>
<reference evidence="1" key="1">
    <citation type="submission" date="2021-06" db="EMBL/GenBank/DDBJ databases">
        <title>Parelaphostrongylus tenuis whole genome reference sequence.</title>
        <authorList>
            <person name="Garwood T.J."/>
            <person name="Larsen P.A."/>
            <person name="Fountain-Jones N.M."/>
            <person name="Garbe J.R."/>
            <person name="Macchietto M.G."/>
            <person name="Kania S.A."/>
            <person name="Gerhold R.W."/>
            <person name="Richards J.E."/>
            <person name="Wolf T.M."/>
        </authorList>
    </citation>
    <scope>NUCLEOTIDE SEQUENCE</scope>
    <source>
        <strain evidence="1">MNPRO001-30</strain>
        <tissue evidence="1">Meninges</tissue>
    </source>
</reference>
<dbReference type="EMBL" id="JAHQIW010007009">
    <property type="protein sequence ID" value="KAJ1371625.1"/>
    <property type="molecule type" value="Genomic_DNA"/>
</dbReference>
<evidence type="ECO:0000313" key="2">
    <source>
        <dbReference type="Proteomes" id="UP001196413"/>
    </source>
</evidence>
<name>A0AAD5R8Y3_PARTN</name>
<proteinExistence type="predicted"/>